<feature type="transmembrane region" description="Helical" evidence="1">
    <location>
        <begin position="39"/>
        <end position="62"/>
    </location>
</feature>
<evidence type="ECO:0000313" key="2">
    <source>
        <dbReference type="EMBL" id="CCP24398.1"/>
    </source>
</evidence>
<dbReference type="PATRIC" id="fig|1246955.3.peg.601"/>
<dbReference type="KEGG" id="mcy:MCYN_0666"/>
<keyword evidence="1" id="KW-0472">Membrane</keyword>
<dbReference type="STRING" id="1246955.MCYN_0666"/>
<feature type="transmembrane region" description="Helical" evidence="1">
    <location>
        <begin position="9"/>
        <end position="27"/>
    </location>
</feature>
<dbReference type="HOGENOM" id="CLU_1804025_0_0_14"/>
<dbReference type="Proteomes" id="UP000010466">
    <property type="component" value="Chromosome"/>
</dbReference>
<evidence type="ECO:0000256" key="1">
    <source>
        <dbReference type="SAM" id="Phobius"/>
    </source>
</evidence>
<name>L0RUV3_MYCC1</name>
<protein>
    <submittedName>
        <fullName evidence="2">Putative amino acid permease</fullName>
    </submittedName>
</protein>
<evidence type="ECO:0000313" key="3">
    <source>
        <dbReference type="Proteomes" id="UP000010466"/>
    </source>
</evidence>
<feature type="transmembrane region" description="Helical" evidence="1">
    <location>
        <begin position="111"/>
        <end position="130"/>
    </location>
</feature>
<dbReference type="EMBL" id="HF559394">
    <property type="protein sequence ID" value="CCP24398.1"/>
    <property type="molecule type" value="Genomic_DNA"/>
</dbReference>
<reference evidence="3" key="1">
    <citation type="journal article" date="2013" name="Genome Announc.">
        <title>Complete genome sequence of Mycoplasma cynos strain C142.</title>
        <authorList>
            <person name="Walker C.A."/>
            <person name="Mannering S.A."/>
            <person name="Shields S."/>
            <person name="Blake D.P."/>
            <person name="Brownlie J."/>
        </authorList>
    </citation>
    <scope>NUCLEOTIDE SEQUENCE [LARGE SCALE GENOMIC DNA]</scope>
    <source>
        <strain evidence="3">C142</strain>
    </source>
</reference>
<feature type="transmembrane region" description="Helical" evidence="1">
    <location>
        <begin position="78"/>
        <end position="99"/>
    </location>
</feature>
<dbReference type="AlphaFoldDB" id="L0RUV3"/>
<sequence length="143" mass="16938">MNIKKADQFLLIYFFIVSPFFYFSILIQELSGEVDYFNAIINMSCIASLIEDIFTFIISFILEKKKKRSQVPTWEKMIYILSIFWAFFLLLSFFIPNILGLSLMNAEIFTIVGYFVLILIGLSIRYYSYLHSKFIQQKTKIKD</sequence>
<gene>
    <name evidence="2" type="primary">MCYN0666</name>
    <name evidence="2" type="ordered locus">MCYN_0666</name>
</gene>
<proteinExistence type="predicted"/>
<keyword evidence="1" id="KW-1133">Transmembrane helix</keyword>
<keyword evidence="1" id="KW-0812">Transmembrane</keyword>
<accession>L0RUV3</accession>
<organism evidence="2 3">
    <name type="scientific">Mycoplasmopsis cynos (strain C142)</name>
    <name type="common">Mycoplasma cynos</name>
    <dbReference type="NCBI Taxonomy" id="1246955"/>
    <lineage>
        <taxon>Bacteria</taxon>
        <taxon>Bacillati</taxon>
        <taxon>Mycoplasmatota</taxon>
        <taxon>Mycoplasmoidales</taxon>
        <taxon>Metamycoplasmataceae</taxon>
        <taxon>Mycoplasmopsis</taxon>
    </lineage>
</organism>
<keyword evidence="3" id="KW-1185">Reference proteome</keyword>